<dbReference type="EMBL" id="CABVQD010000059">
    <property type="protein sequence ID" value="VWC47766.1"/>
    <property type="molecule type" value="Genomic_DNA"/>
</dbReference>
<evidence type="ECO:0000259" key="1">
    <source>
        <dbReference type="Pfam" id="PF08242"/>
    </source>
</evidence>
<accession>A0A6J5F849</accession>
<dbReference type="SUPFAM" id="SSF53335">
    <property type="entry name" value="S-adenosyl-L-methionine-dependent methyltransferases"/>
    <property type="match status" value="1"/>
</dbReference>
<protein>
    <submittedName>
        <fullName evidence="2">Methyltransferase type 11</fullName>
    </submittedName>
</protein>
<keyword evidence="2" id="KW-0489">Methyltransferase</keyword>
<dbReference type="GO" id="GO:0032259">
    <property type="term" value="P:methylation"/>
    <property type="evidence" value="ECO:0007669"/>
    <property type="project" value="UniProtKB-KW"/>
</dbReference>
<dbReference type="RefSeq" id="WP_034200454.1">
    <property type="nucleotide sequence ID" value="NZ_CABVQD010000059.1"/>
</dbReference>
<reference evidence="2 3" key="1">
    <citation type="submission" date="2019-09" db="EMBL/GenBank/DDBJ databases">
        <authorList>
            <person name="Depoorter E."/>
        </authorList>
    </citation>
    <scope>NUCLEOTIDE SEQUENCE [LARGE SCALE GENOMIC DNA]</scope>
    <source>
        <strain evidence="2">LMG 30113</strain>
    </source>
</reference>
<dbReference type="Pfam" id="PF08242">
    <property type="entry name" value="Methyltransf_12"/>
    <property type="match status" value="1"/>
</dbReference>
<dbReference type="Proteomes" id="UP000494330">
    <property type="component" value="Unassembled WGS sequence"/>
</dbReference>
<evidence type="ECO:0000313" key="2">
    <source>
        <dbReference type="EMBL" id="VWC47766.1"/>
    </source>
</evidence>
<dbReference type="InterPro" id="IPR013217">
    <property type="entry name" value="Methyltransf_12"/>
</dbReference>
<dbReference type="Gene3D" id="3.40.50.150">
    <property type="entry name" value="Vaccinia Virus protein VP39"/>
    <property type="match status" value="1"/>
</dbReference>
<feature type="domain" description="Methyltransferase type 12" evidence="1">
    <location>
        <begin position="46"/>
        <end position="139"/>
    </location>
</feature>
<organism evidence="2 3">
    <name type="scientific">Burkholderia paludis</name>
    <dbReference type="NCBI Taxonomy" id="1506587"/>
    <lineage>
        <taxon>Bacteria</taxon>
        <taxon>Pseudomonadati</taxon>
        <taxon>Pseudomonadota</taxon>
        <taxon>Betaproteobacteria</taxon>
        <taxon>Burkholderiales</taxon>
        <taxon>Burkholderiaceae</taxon>
        <taxon>Burkholderia</taxon>
        <taxon>Burkholderia cepacia complex</taxon>
    </lineage>
</organism>
<keyword evidence="3" id="KW-1185">Reference proteome</keyword>
<dbReference type="InterPro" id="IPR029063">
    <property type="entry name" value="SAM-dependent_MTases_sf"/>
</dbReference>
<dbReference type="AlphaFoldDB" id="A0A6J5F849"/>
<evidence type="ECO:0000313" key="3">
    <source>
        <dbReference type="Proteomes" id="UP000494330"/>
    </source>
</evidence>
<sequence>MADFDTSATSYDQRIPTLVPGYALAQDVVRAIMLDLLPTDASILICGAGTGAELLRLGQAASRWRFTAVDPSAAMLGVARTKVQHAALANHVAWHPCRLEDAPPGQHDAAVSLLVGHFIPDDGARLDYLRAMAMRMKPGSPGLLFEYEATPLPDGAYRHWLIANGLNHEDAADVQARIDTHWHPVTAERRQALLKEAGYRSSETCFQALGFRVSLVRRHEAGGAA</sequence>
<keyword evidence="2" id="KW-0808">Transferase</keyword>
<gene>
    <name evidence="2" type="ORF">BPA30113_07460</name>
</gene>
<dbReference type="CDD" id="cd02440">
    <property type="entry name" value="AdoMet_MTases"/>
    <property type="match status" value="1"/>
</dbReference>
<dbReference type="GO" id="GO:0008168">
    <property type="term" value="F:methyltransferase activity"/>
    <property type="evidence" value="ECO:0007669"/>
    <property type="project" value="UniProtKB-KW"/>
</dbReference>
<proteinExistence type="predicted"/>
<name>A0A6J5F849_9BURK</name>